<organism evidence="3">
    <name type="scientific">Schistosoma curassoni</name>
    <dbReference type="NCBI Taxonomy" id="6186"/>
    <lineage>
        <taxon>Eukaryota</taxon>
        <taxon>Metazoa</taxon>
        <taxon>Spiralia</taxon>
        <taxon>Lophotrochozoa</taxon>
        <taxon>Platyhelminthes</taxon>
        <taxon>Trematoda</taxon>
        <taxon>Digenea</taxon>
        <taxon>Strigeidida</taxon>
        <taxon>Schistosomatoidea</taxon>
        <taxon>Schistosomatidae</taxon>
        <taxon>Schistosoma</taxon>
    </lineage>
</organism>
<protein>
    <submittedName>
        <fullName evidence="1 3">Uncharacterized protein</fullName>
    </submittedName>
</protein>
<reference evidence="3" key="1">
    <citation type="submission" date="2016-06" db="UniProtKB">
        <authorList>
            <consortium name="WormBaseParasite"/>
        </authorList>
    </citation>
    <scope>IDENTIFICATION</scope>
</reference>
<keyword evidence="2" id="KW-1185">Reference proteome</keyword>
<evidence type="ECO:0000313" key="2">
    <source>
        <dbReference type="Proteomes" id="UP000279833"/>
    </source>
</evidence>
<accession>A0A183K929</accession>
<evidence type="ECO:0000313" key="3">
    <source>
        <dbReference type="WBParaSite" id="SCUD_0001151001-mRNA-1"/>
    </source>
</evidence>
<dbReference type="EMBL" id="UZAK01034465">
    <property type="protein sequence ID" value="VDP44906.1"/>
    <property type="molecule type" value="Genomic_DNA"/>
</dbReference>
<name>A0A183K929_9TREM</name>
<dbReference type="WBParaSite" id="SCUD_0001151001-mRNA-1">
    <property type="protein sequence ID" value="SCUD_0001151001-mRNA-1"/>
    <property type="gene ID" value="SCUD_0001151001"/>
</dbReference>
<dbReference type="Proteomes" id="UP000279833">
    <property type="component" value="Unassembled WGS sequence"/>
</dbReference>
<proteinExistence type="predicted"/>
<gene>
    <name evidence="1" type="ORF">SCUD_LOCUS11510</name>
</gene>
<evidence type="ECO:0000313" key="1">
    <source>
        <dbReference type="EMBL" id="VDP44906.1"/>
    </source>
</evidence>
<reference evidence="1 2" key="2">
    <citation type="submission" date="2018-11" db="EMBL/GenBank/DDBJ databases">
        <authorList>
            <consortium name="Pathogen Informatics"/>
        </authorList>
    </citation>
    <scope>NUCLEOTIDE SEQUENCE [LARGE SCALE GENOMIC DNA]</scope>
    <source>
        <strain evidence="1">Dakar</strain>
        <strain evidence="2">Dakar, Senegal</strain>
    </source>
</reference>
<sequence>MSSEAAYLTLDSLFSKAPNKVLAVSAKSKLFEKLSNKFMTLDLDDILLTQCSTTLNRMGTMLKVIFFIQSHLFINMTKTPSSRSRSFFNMCVRKKLMVEIQKNKILRTPIDNKTGDVNINTKLTSYM</sequence>
<dbReference type="AlphaFoldDB" id="A0A183K929"/>